<reference evidence="2" key="1">
    <citation type="submission" date="2021-02" db="EMBL/GenBank/DDBJ databases">
        <authorList>
            <person name="Nowell W R."/>
        </authorList>
    </citation>
    <scope>NUCLEOTIDE SEQUENCE</scope>
</reference>
<dbReference type="AlphaFoldDB" id="A0A8S2UMV6"/>
<organism evidence="2 3">
    <name type="scientific">Didymodactylos carnosus</name>
    <dbReference type="NCBI Taxonomy" id="1234261"/>
    <lineage>
        <taxon>Eukaryota</taxon>
        <taxon>Metazoa</taxon>
        <taxon>Spiralia</taxon>
        <taxon>Gnathifera</taxon>
        <taxon>Rotifera</taxon>
        <taxon>Eurotatoria</taxon>
        <taxon>Bdelloidea</taxon>
        <taxon>Philodinida</taxon>
        <taxon>Philodinidae</taxon>
        <taxon>Didymodactylos</taxon>
    </lineage>
</organism>
<name>A0A8S2UMV6_9BILA</name>
<evidence type="ECO:0000313" key="2">
    <source>
        <dbReference type="EMBL" id="CAF4354181.1"/>
    </source>
</evidence>
<dbReference type="Proteomes" id="UP000677228">
    <property type="component" value="Unassembled WGS sequence"/>
</dbReference>
<accession>A0A8S2UMV6</accession>
<dbReference type="EMBL" id="CAJNOK010042112">
    <property type="protein sequence ID" value="CAF1562070.1"/>
    <property type="molecule type" value="Genomic_DNA"/>
</dbReference>
<feature type="non-terminal residue" evidence="2">
    <location>
        <position position="1"/>
    </location>
</feature>
<proteinExistence type="predicted"/>
<protein>
    <submittedName>
        <fullName evidence="2">Uncharacterized protein</fullName>
    </submittedName>
</protein>
<dbReference type="Proteomes" id="UP000682733">
    <property type="component" value="Unassembled WGS sequence"/>
</dbReference>
<comment type="caution">
    <text evidence="2">The sequence shown here is derived from an EMBL/GenBank/DDBJ whole genome shotgun (WGS) entry which is preliminary data.</text>
</comment>
<sequence length="25" mass="2807">EEIVVQLGYPSEIISDWGKLFIAEA</sequence>
<evidence type="ECO:0000313" key="1">
    <source>
        <dbReference type="EMBL" id="CAF1562070.1"/>
    </source>
</evidence>
<evidence type="ECO:0000313" key="3">
    <source>
        <dbReference type="Proteomes" id="UP000682733"/>
    </source>
</evidence>
<dbReference type="EMBL" id="CAJOBA010064760">
    <property type="protein sequence ID" value="CAF4354181.1"/>
    <property type="molecule type" value="Genomic_DNA"/>
</dbReference>
<gene>
    <name evidence="1" type="ORF">OVA965_LOCUS39858</name>
    <name evidence="2" type="ORF">TMI583_LOCUS41234</name>
</gene>